<dbReference type="Pfam" id="PF12878">
    <property type="entry name" value="SICA_beta"/>
    <property type="match status" value="1"/>
</dbReference>
<dbReference type="KEGG" id="pcot:PCOAH_00006280"/>
<organism evidence="3 4">
    <name type="scientific">Plasmodium coatneyi</name>
    <dbReference type="NCBI Taxonomy" id="208452"/>
    <lineage>
        <taxon>Eukaryota</taxon>
        <taxon>Sar</taxon>
        <taxon>Alveolata</taxon>
        <taxon>Apicomplexa</taxon>
        <taxon>Aconoidasida</taxon>
        <taxon>Haemosporida</taxon>
        <taxon>Plasmodiidae</taxon>
        <taxon>Plasmodium</taxon>
    </lineage>
</organism>
<dbReference type="Proteomes" id="UP000092716">
    <property type="component" value="Chromosome 4"/>
</dbReference>
<proteinExistence type="predicted"/>
<feature type="region of interest" description="Disordered" evidence="1">
    <location>
        <begin position="548"/>
        <end position="602"/>
    </location>
</feature>
<evidence type="ECO:0000259" key="2">
    <source>
        <dbReference type="Pfam" id="PF12878"/>
    </source>
</evidence>
<dbReference type="RefSeq" id="XP_019913319.1">
    <property type="nucleotide sequence ID" value="XM_020057438.1"/>
</dbReference>
<dbReference type="InterPro" id="IPR024285">
    <property type="entry name" value="SICA_extracell_b"/>
</dbReference>
<feature type="compositionally biased region" description="Basic and acidic residues" evidence="1">
    <location>
        <begin position="427"/>
        <end position="455"/>
    </location>
</feature>
<name>A0A1B1DV64_9APIC</name>
<keyword evidence="4" id="KW-1185">Reference proteome</keyword>
<gene>
    <name evidence="3" type="ORF">PCOAH_00006280</name>
</gene>
<evidence type="ECO:0000256" key="1">
    <source>
        <dbReference type="SAM" id="MobiDB-lite"/>
    </source>
</evidence>
<dbReference type="VEuPathDB" id="PlasmoDB:PCOAH_00006280"/>
<feature type="compositionally biased region" description="Polar residues" evidence="1">
    <location>
        <begin position="458"/>
        <end position="476"/>
    </location>
</feature>
<accession>A0A1B1DV64</accession>
<dbReference type="OrthoDB" id="6133115at2759"/>
<reference evidence="4" key="1">
    <citation type="submission" date="2016-06" db="EMBL/GenBank/DDBJ databases">
        <title>First high quality genome sequence of Plasmodium coatneyi using continuous long reads from single molecule, real-time sequencing.</title>
        <authorList>
            <person name="Chien J.-T."/>
            <person name="Pakala S.B."/>
            <person name="Geraldo J.A."/>
            <person name="Lapp S.A."/>
            <person name="Barnwell J.W."/>
            <person name="Kissinger J.C."/>
            <person name="Galinski M.R."/>
            <person name="Humphrey J.C."/>
        </authorList>
    </citation>
    <scope>NUCLEOTIDE SEQUENCE [LARGE SCALE GENOMIC DNA]</scope>
    <source>
        <strain evidence="4">Hackeri</strain>
    </source>
</reference>
<dbReference type="EMBL" id="CP016242">
    <property type="protein sequence ID" value="ANQ06624.1"/>
    <property type="molecule type" value="Genomic_DNA"/>
</dbReference>
<evidence type="ECO:0000313" key="4">
    <source>
        <dbReference type="Proteomes" id="UP000092716"/>
    </source>
</evidence>
<evidence type="ECO:0000313" key="3">
    <source>
        <dbReference type="EMBL" id="ANQ06624.1"/>
    </source>
</evidence>
<protein>
    <submittedName>
        <fullName evidence="3">SICA antigen</fullName>
    </submittedName>
</protein>
<dbReference type="GeneID" id="30907351"/>
<feature type="region of interest" description="Disordered" evidence="1">
    <location>
        <begin position="411"/>
        <end position="477"/>
    </location>
</feature>
<feature type="domain" description="Schizont-infected cell agglutination extracellular beta" evidence="2">
    <location>
        <begin position="43"/>
        <end position="200"/>
    </location>
</feature>
<sequence>MNILLRSNAESGVILTVDGDRLLPRTPSAPTGGATTCNTDLHTRLKTVTEKWFQLRGKKKTQEQDLTAFWKDVENVLGKLAKALTATEEPNNNLCNNSAGKQSRTLTESEKTACKNIAKGLKGIYGIQLTKSDKQQHPVENQKFEQTIGCLMLNLYAQEIKKKCPIMGETVQQAFPIHEKLHKTACADKVNNCVQCEWDECANYTLKEGVDLRTKLKAMLLENKDIKKTMSTISDSSAIGGWFTLFSNDVSRDDKKNYEELDPLLSLCGGLKEDLGDVMEKYEGFCEVMIRNIILTTGVPKQYKNEKGKTSCEKIVREILNKNQKYVECAYEDALNIPYGGGTDVLDEAYHLFGTSTLYHKIEALTNKKAWCLEAPTRPKLARDDLGVGDRIINGNDHLKELKEVVENVTEVLKEEEGGEGGVSETSEAKESGKEKPEEEKPSASDVTDKKEDPGKVTISSKVATPTRSECGSGQAASPEKAFSCAEMLAGESTQIGTSTNNPSGNWNKDTGIMPYGGGAAECLVVHPVLVFINTSFTFITLGADVKEEKTSEEPGSPGEDTVTKVEPSEQEQAENADGGVTEQVQPVTPAPAPSPGHASAGGGGGRAGAIIYFGSTLACFVRQENVTEELIKYVAQPYKNNSLTILSRMVHMNIP</sequence>
<dbReference type="AlphaFoldDB" id="A0A1B1DV64"/>